<dbReference type="Gene3D" id="3.40.1390.30">
    <property type="entry name" value="NIF3 (NGG1p interacting factor 3)-like"/>
    <property type="match status" value="1"/>
</dbReference>
<dbReference type="AlphaFoldDB" id="E6TWD9"/>
<dbReference type="InterPro" id="IPR002678">
    <property type="entry name" value="DUF34/NIF3"/>
</dbReference>
<dbReference type="GO" id="GO:0046872">
    <property type="term" value="F:metal ion binding"/>
    <property type="evidence" value="ECO:0007669"/>
    <property type="project" value="UniProtKB-KW"/>
</dbReference>
<organism evidence="5 6">
    <name type="scientific">Evansella cellulosilytica (strain ATCC 21833 / DSM 2522 / FERM P-1141 / JCM 9156 / N-4)</name>
    <name type="common">Bacillus cellulosilyticus</name>
    <dbReference type="NCBI Taxonomy" id="649639"/>
    <lineage>
        <taxon>Bacteria</taxon>
        <taxon>Bacillati</taxon>
        <taxon>Bacillota</taxon>
        <taxon>Bacilli</taxon>
        <taxon>Bacillales</taxon>
        <taxon>Bacillaceae</taxon>
        <taxon>Evansella</taxon>
    </lineage>
</organism>
<feature type="binding site" evidence="4">
    <location>
        <position position="231"/>
    </location>
    <ligand>
        <name>a divalent metal cation</name>
        <dbReference type="ChEBI" id="CHEBI:60240"/>
        <label>1</label>
    </ligand>
</feature>
<feature type="binding site" evidence="4">
    <location>
        <position position="227"/>
    </location>
    <ligand>
        <name>a divalent metal cation</name>
        <dbReference type="ChEBI" id="CHEBI:60240"/>
        <label>1</label>
    </ligand>
</feature>
<evidence type="ECO:0000256" key="1">
    <source>
        <dbReference type="ARBA" id="ARBA00006964"/>
    </source>
</evidence>
<evidence type="ECO:0000256" key="4">
    <source>
        <dbReference type="PIRSR" id="PIRSR602678-1"/>
    </source>
</evidence>
<dbReference type="GO" id="GO:0005737">
    <property type="term" value="C:cytoplasm"/>
    <property type="evidence" value="ECO:0007669"/>
    <property type="project" value="TreeGrafter"/>
</dbReference>
<dbReference type="Pfam" id="PF01784">
    <property type="entry name" value="DUF34_NIF3"/>
    <property type="match status" value="1"/>
</dbReference>
<evidence type="ECO:0000313" key="6">
    <source>
        <dbReference type="Proteomes" id="UP000001401"/>
    </source>
</evidence>
<protein>
    <recommendedName>
        <fullName evidence="2">GTP cyclohydrolase 1 type 2 homolog</fullName>
    </recommendedName>
</protein>
<evidence type="ECO:0000256" key="3">
    <source>
        <dbReference type="ARBA" id="ARBA00022723"/>
    </source>
</evidence>
<dbReference type="Proteomes" id="UP000001401">
    <property type="component" value="Chromosome"/>
</dbReference>
<evidence type="ECO:0000313" key="5">
    <source>
        <dbReference type="EMBL" id="ADU31095.1"/>
    </source>
</evidence>
<keyword evidence="3 4" id="KW-0479">Metal-binding</keyword>
<dbReference type="RefSeq" id="WP_013489427.1">
    <property type="nucleotide sequence ID" value="NC_014829.1"/>
</dbReference>
<gene>
    <name evidence="5" type="ordered locus">Bcell_2842</name>
</gene>
<name>E6TWD9_EVAC2</name>
<accession>E6TWD9</accession>
<proteinExistence type="inferred from homology"/>
<keyword evidence="6" id="KW-1185">Reference proteome</keyword>
<dbReference type="OrthoDB" id="1116574at2"/>
<dbReference type="PANTHER" id="PTHR13799:SF14">
    <property type="entry name" value="GTP CYCLOHYDROLASE 1 TYPE 2 HOMOLOG"/>
    <property type="match status" value="1"/>
</dbReference>
<dbReference type="HOGENOM" id="CLU_089937_1_0_9"/>
<dbReference type="PANTHER" id="PTHR13799">
    <property type="entry name" value="NGG1 INTERACTING FACTOR 3"/>
    <property type="match status" value="1"/>
</dbReference>
<dbReference type="STRING" id="649639.Bcell_2842"/>
<dbReference type="SUPFAM" id="SSF102705">
    <property type="entry name" value="NIF3 (NGG1p interacting factor 3)-like"/>
    <property type="match status" value="1"/>
</dbReference>
<dbReference type="InterPro" id="IPR036069">
    <property type="entry name" value="DUF34/NIF3_sf"/>
</dbReference>
<evidence type="ECO:0000256" key="2">
    <source>
        <dbReference type="ARBA" id="ARBA00022112"/>
    </source>
</evidence>
<reference evidence="5" key="1">
    <citation type="submission" date="2010-12" db="EMBL/GenBank/DDBJ databases">
        <title>Complete sequence of Bacillus cellulosilyticus DSM 2522.</title>
        <authorList>
            <consortium name="US DOE Joint Genome Institute"/>
            <person name="Lucas S."/>
            <person name="Copeland A."/>
            <person name="Lapidus A."/>
            <person name="Cheng J.-F."/>
            <person name="Bruce D."/>
            <person name="Goodwin L."/>
            <person name="Pitluck S."/>
            <person name="Chertkov O."/>
            <person name="Detter J.C."/>
            <person name="Han C."/>
            <person name="Tapia R."/>
            <person name="Land M."/>
            <person name="Hauser L."/>
            <person name="Jeffries C."/>
            <person name="Kyrpides N."/>
            <person name="Ivanova N."/>
            <person name="Mikhailova N."/>
            <person name="Brumm P."/>
            <person name="Mead D."/>
            <person name="Woyke T."/>
        </authorList>
    </citation>
    <scope>NUCLEOTIDE SEQUENCE [LARGE SCALE GENOMIC DNA]</scope>
    <source>
        <strain evidence="5">DSM 2522</strain>
    </source>
</reference>
<feature type="binding site" evidence="4">
    <location>
        <position position="63"/>
    </location>
    <ligand>
        <name>a divalent metal cation</name>
        <dbReference type="ChEBI" id="CHEBI:60240"/>
        <label>1</label>
    </ligand>
</feature>
<dbReference type="KEGG" id="bco:Bcell_2842"/>
<comment type="similarity">
    <text evidence="1">Belongs to the GTP cyclohydrolase I type 2/NIF3 family.</text>
</comment>
<dbReference type="eggNOG" id="COG0327">
    <property type="taxonomic scope" value="Bacteria"/>
</dbReference>
<sequence length="263" mass="29816">MKTTIQDVIDQLTKPIVKIDNTVDTLKFGCSSQVVTGIVVSFMPTYDAIKKAIELEANLLITHEGIFYSHSDTNTIEKNDVVNKKLELIKQSNITIFRFHDYWHRYEPDGVMKGLVQALQWEQYVTRHDPIATILNVPTRTAEEIAHDVKGKLGISFIRFVGEKEMVCNKIAILVGYRGGGHLSIPLFEKENVDLVIYGEGPEWETPEYVRDALSLGKKKALMIIGHAESEEPGMSYLAELVKEAYPNIRTHFFSTSQLFEIV</sequence>
<dbReference type="EMBL" id="CP002394">
    <property type="protein sequence ID" value="ADU31095.1"/>
    <property type="molecule type" value="Genomic_DNA"/>
</dbReference>